<protein>
    <submittedName>
        <fullName evidence="1">E3 ubiquitin-protein ligase RNF146 isoform A</fullName>
    </submittedName>
</protein>
<dbReference type="OrthoDB" id="10065815at2759"/>
<gene>
    <name evidence="1" type="primary">RNF146</name>
    <name evidence="1" type="ORF">AV530_005502</name>
</gene>
<dbReference type="AlphaFoldDB" id="A0A1V4JLQ2"/>
<evidence type="ECO:0000313" key="2">
    <source>
        <dbReference type="Proteomes" id="UP000190648"/>
    </source>
</evidence>
<name>A0A1V4JLQ2_PATFA</name>
<sequence length="207" mass="23303">MVKTGKWDVKIGPAFGAIRAATTEKLIQSVSKYEFLIQRSSGLQEELFLKIAAQNVTWSSAIKKTTYLVCREAEALEDILVLWHASVKIIQKKMAGCGEIDHSINMLPTNRKTNESCANAAPSLTVPECAICLQTCVHPVRKIERRLRWNKEDFLSHLGMDALDDRFLQSPASSVRKKASNMDFRRKEDGMFLLSDSCQLSNFSVLH</sequence>
<dbReference type="Proteomes" id="UP000190648">
    <property type="component" value="Unassembled WGS sequence"/>
</dbReference>
<comment type="caution">
    <text evidence="1">The sequence shown here is derived from an EMBL/GenBank/DDBJ whole genome shotgun (WGS) entry which is preliminary data.</text>
</comment>
<evidence type="ECO:0000313" key="1">
    <source>
        <dbReference type="EMBL" id="OPJ73090.1"/>
    </source>
</evidence>
<accession>A0A1V4JLQ2</accession>
<organism evidence="1 2">
    <name type="scientific">Patagioenas fasciata monilis</name>
    <dbReference type="NCBI Taxonomy" id="372326"/>
    <lineage>
        <taxon>Eukaryota</taxon>
        <taxon>Metazoa</taxon>
        <taxon>Chordata</taxon>
        <taxon>Craniata</taxon>
        <taxon>Vertebrata</taxon>
        <taxon>Euteleostomi</taxon>
        <taxon>Archelosauria</taxon>
        <taxon>Archosauria</taxon>
        <taxon>Dinosauria</taxon>
        <taxon>Saurischia</taxon>
        <taxon>Theropoda</taxon>
        <taxon>Coelurosauria</taxon>
        <taxon>Aves</taxon>
        <taxon>Neognathae</taxon>
        <taxon>Neoaves</taxon>
        <taxon>Columbimorphae</taxon>
        <taxon>Columbiformes</taxon>
        <taxon>Columbidae</taxon>
        <taxon>Patagioenas</taxon>
    </lineage>
</organism>
<proteinExistence type="predicted"/>
<dbReference type="EMBL" id="LSYS01006902">
    <property type="protein sequence ID" value="OPJ73090.1"/>
    <property type="molecule type" value="Genomic_DNA"/>
</dbReference>
<reference evidence="1 2" key="1">
    <citation type="submission" date="2016-02" db="EMBL/GenBank/DDBJ databases">
        <title>Band-tailed pigeon sequencing and assembly.</title>
        <authorList>
            <person name="Soares A.E."/>
            <person name="Novak B.J."/>
            <person name="Rice E.S."/>
            <person name="O'Connell B."/>
            <person name="Chang D."/>
            <person name="Weber S."/>
            <person name="Shapiro B."/>
        </authorList>
    </citation>
    <scope>NUCLEOTIDE SEQUENCE [LARGE SCALE GENOMIC DNA]</scope>
    <source>
        <strain evidence="1">BTP2013</strain>
        <tissue evidence="1">Blood</tissue>
    </source>
</reference>
<keyword evidence="2" id="KW-1185">Reference proteome</keyword>